<dbReference type="InterPro" id="IPR016039">
    <property type="entry name" value="Thiolase-like"/>
</dbReference>
<dbReference type="GO" id="GO:0030639">
    <property type="term" value="P:polyketide biosynthetic process"/>
    <property type="evidence" value="ECO:0007669"/>
    <property type="project" value="TreeGrafter"/>
</dbReference>
<comment type="similarity">
    <text evidence="1 2">Belongs to the thiolase-like superfamily. Chalcone/stilbene synthases family.</text>
</comment>
<dbReference type="EMBL" id="SPHZ02000007">
    <property type="protein sequence ID" value="KAF0905302.1"/>
    <property type="molecule type" value="Genomic_DNA"/>
</dbReference>
<dbReference type="Pfam" id="PF00195">
    <property type="entry name" value="Chal_sti_synt_N"/>
    <property type="match status" value="2"/>
</dbReference>
<dbReference type="Gene3D" id="3.40.47.10">
    <property type="match status" value="3"/>
</dbReference>
<name>A0A6G1CYV2_9ORYZ</name>
<sequence length="529" mass="57671">MASTPVLTVHDIRCAQRADSTAAVLAIATANPATCISQDDYPDYYFRITNSEHLTDLKDKLMKKCQASSADKRFFHHTEELITAHPEFLDRSTPSLDARLDIAATAAPKLAASAAEKAIARWGRPATDITHLIVIFIGYQSGSKAYRFYDPATERVHVSRDAIFDESARWEWADASTDLEQEPFTVEQEYELPRRVSGAPPSVATSVEPATPPTAQESSAAAASPVPATPIGTPSPRASIAPTGTQVEFATPLSDDPNLDADDDEDVEHRTNSGAQAPSVDHRLSLLLGLRPTVRRTMFHLSGCSGGAAALRLAKDLAENNRGARVLVASVELNVVAFHGPKEDYPHKLTCQGLFGDGAGAVIVGADTMRPIEHPLFEMVAVSQTVIPGTEHVLNMQLTEHGLDGHISIKDLIPLAAGNADEHLSDAFRQLGLAVEWNDLFWVVHPGSPLILDQIERALRLEQGKLVASWRVLREYGNMLGSTLIFVLDEQRRRMDDEGNRAEWGVMMGFGPGFTIETIVLHSPEFLKK</sequence>
<dbReference type="InterPro" id="IPR011141">
    <property type="entry name" value="Polyketide_synthase_type-III"/>
</dbReference>
<keyword evidence="2" id="KW-0808">Transferase</keyword>
<dbReference type="Pfam" id="PF02797">
    <property type="entry name" value="Chal_sti_synt_C"/>
    <property type="match status" value="1"/>
</dbReference>
<feature type="domain" description="Chalcone/stilbene synthase N-terminal" evidence="4">
    <location>
        <begin position="11"/>
        <end position="135"/>
    </location>
</feature>
<dbReference type="PANTHER" id="PTHR11877">
    <property type="entry name" value="HYDROXYMETHYLGLUTARYL-COA SYNTHASE"/>
    <property type="match status" value="1"/>
</dbReference>
<dbReference type="InterPro" id="IPR001099">
    <property type="entry name" value="Chalcone/stilbene_synt_N"/>
</dbReference>
<evidence type="ECO:0000259" key="4">
    <source>
        <dbReference type="Pfam" id="PF00195"/>
    </source>
</evidence>
<accession>A0A6G1CYV2</accession>
<organism evidence="6 7">
    <name type="scientific">Oryza meyeriana var. granulata</name>
    <dbReference type="NCBI Taxonomy" id="110450"/>
    <lineage>
        <taxon>Eukaryota</taxon>
        <taxon>Viridiplantae</taxon>
        <taxon>Streptophyta</taxon>
        <taxon>Embryophyta</taxon>
        <taxon>Tracheophyta</taxon>
        <taxon>Spermatophyta</taxon>
        <taxon>Magnoliopsida</taxon>
        <taxon>Liliopsida</taxon>
        <taxon>Poales</taxon>
        <taxon>Poaceae</taxon>
        <taxon>BOP clade</taxon>
        <taxon>Oryzoideae</taxon>
        <taxon>Oryzeae</taxon>
        <taxon>Oryzinae</taxon>
        <taxon>Oryza</taxon>
        <taxon>Oryza meyeriana</taxon>
    </lineage>
</organism>
<evidence type="ECO:0000313" key="6">
    <source>
        <dbReference type="EMBL" id="KAF0905302.1"/>
    </source>
</evidence>
<feature type="compositionally biased region" description="Low complexity" evidence="3">
    <location>
        <begin position="213"/>
        <end position="230"/>
    </location>
</feature>
<evidence type="ECO:0000259" key="5">
    <source>
        <dbReference type="Pfam" id="PF02797"/>
    </source>
</evidence>
<protein>
    <recommendedName>
        <fullName evidence="8">Chalcone synthase</fullName>
    </recommendedName>
</protein>
<proteinExistence type="inferred from homology"/>
<keyword evidence="2" id="KW-0012">Acyltransferase</keyword>
<dbReference type="OrthoDB" id="329835at2759"/>
<evidence type="ECO:0000256" key="2">
    <source>
        <dbReference type="RuleBase" id="RU003633"/>
    </source>
</evidence>
<dbReference type="AlphaFoldDB" id="A0A6G1CYV2"/>
<feature type="domain" description="Chalcone/stilbene synthase N-terminal" evidence="4">
    <location>
        <begin position="271"/>
        <end position="367"/>
    </location>
</feature>
<dbReference type="InterPro" id="IPR012328">
    <property type="entry name" value="Chalcone/stilbene_synt_C"/>
</dbReference>
<comment type="caution">
    <text evidence="6">The sequence shown here is derived from an EMBL/GenBank/DDBJ whole genome shotgun (WGS) entry which is preliminary data.</text>
</comment>
<evidence type="ECO:0000256" key="3">
    <source>
        <dbReference type="SAM" id="MobiDB-lite"/>
    </source>
</evidence>
<dbReference type="PANTHER" id="PTHR11877:SF24">
    <property type="entry name" value="OS07G0526400 PROTEIN"/>
    <property type="match status" value="1"/>
</dbReference>
<evidence type="ECO:0000256" key="1">
    <source>
        <dbReference type="ARBA" id="ARBA00005531"/>
    </source>
</evidence>
<keyword evidence="7" id="KW-1185">Reference proteome</keyword>
<dbReference type="GO" id="GO:0016747">
    <property type="term" value="F:acyltransferase activity, transferring groups other than amino-acyl groups"/>
    <property type="evidence" value="ECO:0007669"/>
    <property type="project" value="InterPro"/>
</dbReference>
<evidence type="ECO:0000313" key="7">
    <source>
        <dbReference type="Proteomes" id="UP000479710"/>
    </source>
</evidence>
<dbReference type="SUPFAM" id="SSF53901">
    <property type="entry name" value="Thiolase-like"/>
    <property type="match status" value="2"/>
</dbReference>
<dbReference type="FunFam" id="3.40.47.10:FF:000014">
    <property type="entry name" value="Chalcone synthase 1"/>
    <property type="match status" value="1"/>
</dbReference>
<feature type="domain" description="Chalcone/stilbene synthase C-terminal" evidence="5">
    <location>
        <begin position="378"/>
        <end position="523"/>
    </location>
</feature>
<gene>
    <name evidence="6" type="ORF">E2562_003900</name>
</gene>
<dbReference type="Proteomes" id="UP000479710">
    <property type="component" value="Unassembled WGS sequence"/>
</dbReference>
<reference evidence="6 7" key="1">
    <citation type="submission" date="2019-11" db="EMBL/GenBank/DDBJ databases">
        <title>Whole genome sequence of Oryza granulata.</title>
        <authorList>
            <person name="Li W."/>
        </authorList>
    </citation>
    <scope>NUCLEOTIDE SEQUENCE [LARGE SCALE GENOMIC DNA]</scope>
    <source>
        <strain evidence="7">cv. Menghai</strain>
        <tissue evidence="6">Leaf</tissue>
    </source>
</reference>
<feature type="compositionally biased region" description="Acidic residues" evidence="3">
    <location>
        <begin position="257"/>
        <end position="266"/>
    </location>
</feature>
<evidence type="ECO:0008006" key="8">
    <source>
        <dbReference type="Google" id="ProtNLM"/>
    </source>
</evidence>
<feature type="region of interest" description="Disordered" evidence="3">
    <location>
        <begin position="190"/>
        <end position="278"/>
    </location>
</feature>
<dbReference type="CDD" id="cd00831">
    <property type="entry name" value="CHS_like"/>
    <property type="match status" value="1"/>
</dbReference>